<comment type="caution">
    <text evidence="1">The sequence shown here is derived from an EMBL/GenBank/DDBJ whole genome shotgun (WGS) entry which is preliminary data.</text>
</comment>
<gene>
    <name evidence="1" type="ORF">F4820DRAFT_429317</name>
</gene>
<reference evidence="1 2" key="1">
    <citation type="journal article" date="2022" name="New Phytol.">
        <title>Ecological generalism drives hyperdiversity of secondary metabolite gene clusters in xylarialean endophytes.</title>
        <authorList>
            <person name="Franco M.E.E."/>
            <person name="Wisecaver J.H."/>
            <person name="Arnold A.E."/>
            <person name="Ju Y.M."/>
            <person name="Slot J.C."/>
            <person name="Ahrendt S."/>
            <person name="Moore L.P."/>
            <person name="Eastman K.E."/>
            <person name="Scott K."/>
            <person name="Konkel Z."/>
            <person name="Mondo S.J."/>
            <person name="Kuo A."/>
            <person name="Hayes R.D."/>
            <person name="Haridas S."/>
            <person name="Andreopoulos B."/>
            <person name="Riley R."/>
            <person name="LaButti K."/>
            <person name="Pangilinan J."/>
            <person name="Lipzen A."/>
            <person name="Amirebrahimi M."/>
            <person name="Yan J."/>
            <person name="Adam C."/>
            <person name="Keymanesh K."/>
            <person name="Ng V."/>
            <person name="Louie K."/>
            <person name="Northen T."/>
            <person name="Drula E."/>
            <person name="Henrissat B."/>
            <person name="Hsieh H.M."/>
            <person name="Youens-Clark K."/>
            <person name="Lutzoni F."/>
            <person name="Miadlikowska J."/>
            <person name="Eastwood D.C."/>
            <person name="Hamelin R.C."/>
            <person name="Grigoriev I.V."/>
            <person name="U'Ren J.M."/>
        </authorList>
    </citation>
    <scope>NUCLEOTIDE SEQUENCE [LARGE SCALE GENOMIC DNA]</scope>
    <source>
        <strain evidence="1 2">CBS 119005</strain>
    </source>
</reference>
<organism evidence="1 2">
    <name type="scientific">Hypoxylon rubiginosum</name>
    <dbReference type="NCBI Taxonomy" id="110542"/>
    <lineage>
        <taxon>Eukaryota</taxon>
        <taxon>Fungi</taxon>
        <taxon>Dikarya</taxon>
        <taxon>Ascomycota</taxon>
        <taxon>Pezizomycotina</taxon>
        <taxon>Sordariomycetes</taxon>
        <taxon>Xylariomycetidae</taxon>
        <taxon>Xylariales</taxon>
        <taxon>Hypoxylaceae</taxon>
        <taxon>Hypoxylon</taxon>
    </lineage>
</organism>
<evidence type="ECO:0000313" key="1">
    <source>
        <dbReference type="EMBL" id="KAI4862794.1"/>
    </source>
</evidence>
<proteinExistence type="predicted"/>
<evidence type="ECO:0000313" key="2">
    <source>
        <dbReference type="Proteomes" id="UP001497700"/>
    </source>
</evidence>
<keyword evidence="2" id="KW-1185">Reference proteome</keyword>
<protein>
    <submittedName>
        <fullName evidence="1">Uncharacterized protein</fullName>
    </submittedName>
</protein>
<sequence>MSSITTAIPTSPVEKWCLAALSSYGGYRHECANETLGYKKADFQTFCCNGDILNTAKDIWRPSSDGGDRSVNLSDMVCCGLDGAQAGGIQPLPTAHTACSEGSPTPLASLAGTNTDNAAPFLVTYTSASYGGGTTVGDYVPTETPTCFWAYTVSAAMEEVTLPAPDIATLPPATTDEFGFPIETTSESLVTSTSTAESGGITSSSTATGAGASSQTASQGSSETSSAAAASTSTPSGAALARAGGSKGHICLCLGLVAMGLLWS</sequence>
<dbReference type="EMBL" id="MU393518">
    <property type="protein sequence ID" value="KAI4862794.1"/>
    <property type="molecule type" value="Genomic_DNA"/>
</dbReference>
<dbReference type="Proteomes" id="UP001497700">
    <property type="component" value="Unassembled WGS sequence"/>
</dbReference>
<name>A0ACB9YTV2_9PEZI</name>
<accession>A0ACB9YTV2</accession>